<feature type="compositionally biased region" description="Basic and acidic residues" evidence="1">
    <location>
        <begin position="509"/>
        <end position="518"/>
    </location>
</feature>
<feature type="region of interest" description="Disordered" evidence="1">
    <location>
        <begin position="312"/>
        <end position="558"/>
    </location>
</feature>
<keyword evidence="3" id="KW-1185">Reference proteome</keyword>
<name>A0A9N8HKW9_9STRA</name>
<feature type="compositionally biased region" description="Basic residues" evidence="1">
    <location>
        <begin position="640"/>
        <end position="649"/>
    </location>
</feature>
<feature type="region of interest" description="Disordered" evidence="1">
    <location>
        <begin position="149"/>
        <end position="180"/>
    </location>
</feature>
<gene>
    <name evidence="2" type="ORF">SEMRO_765_G199200.1</name>
</gene>
<feature type="compositionally biased region" description="Polar residues" evidence="1">
    <location>
        <begin position="277"/>
        <end position="290"/>
    </location>
</feature>
<reference evidence="2" key="1">
    <citation type="submission" date="2020-06" db="EMBL/GenBank/DDBJ databases">
        <authorList>
            <consortium name="Plant Systems Biology data submission"/>
        </authorList>
    </citation>
    <scope>NUCLEOTIDE SEQUENCE</scope>
    <source>
        <strain evidence="2">D6</strain>
    </source>
</reference>
<feature type="compositionally biased region" description="Polar residues" evidence="1">
    <location>
        <begin position="71"/>
        <end position="85"/>
    </location>
</feature>
<feature type="compositionally biased region" description="Low complexity" evidence="1">
    <location>
        <begin position="370"/>
        <end position="395"/>
    </location>
</feature>
<feature type="compositionally biased region" description="Polar residues" evidence="1">
    <location>
        <begin position="453"/>
        <end position="467"/>
    </location>
</feature>
<feature type="compositionally biased region" description="Polar residues" evidence="1">
    <location>
        <begin position="478"/>
        <end position="488"/>
    </location>
</feature>
<proteinExistence type="predicted"/>
<evidence type="ECO:0000313" key="2">
    <source>
        <dbReference type="EMBL" id="CAB9516175.1"/>
    </source>
</evidence>
<feature type="compositionally biased region" description="Low complexity" evidence="1">
    <location>
        <begin position="247"/>
        <end position="258"/>
    </location>
</feature>
<sequence>MMKAMHRSGGDGEGSPSGKSGKGLFKRWKRGSGKSTREANSSEAGNEDSEANNDRSEFLADSVTSDPLMDESSSSLPDGQNWMRSTSLQLSVADSQQGLDSSTQDMYQSQPALETFPEDLETPVPDPKKTIQDLASCSSEEVSPVCVDQFPVVHIRPDSSGDGTSSDDEEEESGRRASVSTYFDASVNVMPLPFTGGLDEIGDAPENTRFLNLYRDETPPEHGVQTGQQQAAHRRPTAFERAQSRSQVAAKQPAAPAKGQLITAEVTVVKEKKTDAQQDPQESPIVTTTKPRVYDKKSKHYNRYGIAGLLDKHKVRHTRRASETAAAKAKATSSPEKQRRNTLAVAVQQGIINQITGVGRVAKKDKHNQSSSSSPETSSKADSSSSSEHPSSSSSDGDFKATAATNTDAVCKEDAQEQGRSASTRNIAMDNTVDNDAMPTRPARRTQSESSEETVQTCPSRTSTQYSYIKGLPFTKDPATSSQQQQPYSREPEHGHQGHLEAWNPAYSREPEHGHQGHLEAWNPANNSHQGYPRGDPRRDPKQRVMPTPSTVSMASEETEITAPGRIYAFRLHEEAIKSRMTVSPPQSDFSGAVSTLDNNSSPILQGVSYGIPADNNPLNHQGPVVPPVATCRLPDSMPPRRHRSHRAATKAPQQQPPGPDETIFIHVKPNLRVPLRRVPDVLQALAQHYYDTPNCPCCNKQVAVVADAAFLHCPICNEISPLFGNIWPVGNFPEEPEYHRLGLGLGMTWETMKKVYQEMFPEEYNAADAAVAEKGEAAPTTTTTPVVDSSS</sequence>
<feature type="region of interest" description="Disordered" evidence="1">
    <location>
        <begin position="217"/>
        <end position="259"/>
    </location>
</feature>
<evidence type="ECO:0000313" key="3">
    <source>
        <dbReference type="Proteomes" id="UP001153069"/>
    </source>
</evidence>
<feature type="region of interest" description="Disordered" evidence="1">
    <location>
        <begin position="637"/>
        <end position="662"/>
    </location>
</feature>
<feature type="compositionally biased region" description="Low complexity" evidence="1">
    <location>
        <begin position="14"/>
        <end position="23"/>
    </location>
</feature>
<accession>A0A9N8HKW9</accession>
<dbReference type="Proteomes" id="UP001153069">
    <property type="component" value="Unassembled WGS sequence"/>
</dbReference>
<organism evidence="2 3">
    <name type="scientific">Seminavis robusta</name>
    <dbReference type="NCBI Taxonomy" id="568900"/>
    <lineage>
        <taxon>Eukaryota</taxon>
        <taxon>Sar</taxon>
        <taxon>Stramenopiles</taxon>
        <taxon>Ochrophyta</taxon>
        <taxon>Bacillariophyta</taxon>
        <taxon>Bacillariophyceae</taxon>
        <taxon>Bacillariophycidae</taxon>
        <taxon>Naviculales</taxon>
        <taxon>Naviculaceae</taxon>
        <taxon>Seminavis</taxon>
    </lineage>
</organism>
<dbReference type="AlphaFoldDB" id="A0A9N8HKW9"/>
<feature type="compositionally biased region" description="Basic and acidic residues" evidence="1">
    <location>
        <begin position="490"/>
        <end position="499"/>
    </location>
</feature>
<feature type="region of interest" description="Disordered" evidence="1">
    <location>
        <begin position="272"/>
        <end position="299"/>
    </location>
</feature>
<feature type="region of interest" description="Disordered" evidence="1">
    <location>
        <begin position="1"/>
        <end position="85"/>
    </location>
</feature>
<protein>
    <submittedName>
        <fullName evidence="2">Uncharacterized protein</fullName>
    </submittedName>
</protein>
<comment type="caution">
    <text evidence="2">The sequence shown here is derived from an EMBL/GenBank/DDBJ whole genome shotgun (WGS) entry which is preliminary data.</text>
</comment>
<evidence type="ECO:0000256" key="1">
    <source>
        <dbReference type="SAM" id="MobiDB-lite"/>
    </source>
</evidence>
<feature type="compositionally biased region" description="Low complexity" evidence="1">
    <location>
        <begin position="323"/>
        <end position="335"/>
    </location>
</feature>
<dbReference type="EMBL" id="CAICTM010000764">
    <property type="protein sequence ID" value="CAB9516175.1"/>
    <property type="molecule type" value="Genomic_DNA"/>
</dbReference>